<evidence type="ECO:0000313" key="3">
    <source>
        <dbReference type="Proteomes" id="UP000249130"/>
    </source>
</evidence>
<evidence type="ECO:0000256" key="1">
    <source>
        <dbReference type="SAM" id="SignalP"/>
    </source>
</evidence>
<dbReference type="Proteomes" id="UP000249130">
    <property type="component" value="Unassembled WGS sequence"/>
</dbReference>
<dbReference type="AlphaFoldDB" id="A0A327KZV0"/>
<proteinExistence type="predicted"/>
<sequence length="119" mass="12806">MRPSLVLAVGCFAFAVPALAATAAVAADQVPTFDVRQGCRGGSDGQPAYESCLKSEADARQQLVASWSKYPPAQRQACTSEAGREQPSYVELLTCLQLDQDLKSLPKPDMNFGPMRKID</sequence>
<keyword evidence="1" id="KW-0732">Signal</keyword>
<comment type="caution">
    <text evidence="2">The sequence shown here is derived from an EMBL/GenBank/DDBJ whole genome shotgun (WGS) entry which is preliminary data.</text>
</comment>
<dbReference type="RefSeq" id="WP_111420353.1">
    <property type="nucleotide sequence ID" value="NZ_NPEX01000128.1"/>
</dbReference>
<dbReference type="OrthoDB" id="7960860at2"/>
<protein>
    <recommendedName>
        <fullName evidence="4">Secreted protein</fullName>
    </recommendedName>
</protein>
<gene>
    <name evidence="2" type="ORF">CH341_17770</name>
</gene>
<organism evidence="2 3">
    <name type="scientific">Rhodoplanes roseus</name>
    <dbReference type="NCBI Taxonomy" id="29409"/>
    <lineage>
        <taxon>Bacteria</taxon>
        <taxon>Pseudomonadati</taxon>
        <taxon>Pseudomonadota</taxon>
        <taxon>Alphaproteobacteria</taxon>
        <taxon>Hyphomicrobiales</taxon>
        <taxon>Nitrobacteraceae</taxon>
        <taxon>Rhodoplanes</taxon>
    </lineage>
</organism>
<evidence type="ECO:0008006" key="4">
    <source>
        <dbReference type="Google" id="ProtNLM"/>
    </source>
</evidence>
<evidence type="ECO:0000313" key="2">
    <source>
        <dbReference type="EMBL" id="RAI42762.1"/>
    </source>
</evidence>
<feature type="chain" id="PRO_5016386866" description="Secreted protein" evidence="1">
    <location>
        <begin position="21"/>
        <end position="119"/>
    </location>
</feature>
<accession>A0A327KZV0</accession>
<dbReference type="EMBL" id="NPEX01000128">
    <property type="protein sequence ID" value="RAI42762.1"/>
    <property type="molecule type" value="Genomic_DNA"/>
</dbReference>
<feature type="signal peptide" evidence="1">
    <location>
        <begin position="1"/>
        <end position="20"/>
    </location>
</feature>
<name>A0A327KZV0_9BRAD</name>
<reference evidence="2 3" key="1">
    <citation type="submission" date="2017-07" db="EMBL/GenBank/DDBJ databases">
        <title>Draft Genome Sequences of Select Purple Nonsulfur Bacteria.</title>
        <authorList>
            <person name="Lasarre B."/>
            <person name="Mckinlay J.B."/>
        </authorList>
    </citation>
    <scope>NUCLEOTIDE SEQUENCE [LARGE SCALE GENOMIC DNA]</scope>
    <source>
        <strain evidence="2 3">DSM 5909</strain>
    </source>
</reference>
<keyword evidence="3" id="KW-1185">Reference proteome</keyword>